<name>A0ABQ0J2R1_9MOLU</name>
<protein>
    <submittedName>
        <fullName evidence="1">Uncharacterized conserved protein</fullName>
    </submittedName>
</protein>
<dbReference type="Proteomes" id="UP000028900">
    <property type="component" value="Unassembled WGS sequence"/>
</dbReference>
<keyword evidence="2" id="KW-1185">Reference proteome</keyword>
<proteinExistence type="predicted"/>
<comment type="caution">
    <text evidence="1">The sequence shown here is derived from an EMBL/GenBank/DDBJ whole genome shotgun (WGS) entry which is preliminary data.</text>
</comment>
<accession>A0ABQ0J2R1</accession>
<dbReference type="EMBL" id="BBIY01000030">
    <property type="protein sequence ID" value="GAK73887.1"/>
    <property type="molecule type" value="Genomic_DNA"/>
</dbReference>
<reference evidence="1 2" key="2">
    <citation type="journal article" date="2014" name="Genome Announc.">
        <title>Draft Genome Sequence of 'Candidatus Phytoplasma asteris' Strain OY-V, an Unculturable Plant-Pathogenic Bacterium.</title>
        <authorList>
            <person name="Kakizawa S."/>
            <person name="Makino A."/>
            <person name="Ishii Y."/>
            <person name="Tamaki H."/>
            <person name="Kamagata Y."/>
        </authorList>
    </citation>
    <scope>NUCLEOTIDE SEQUENCE [LARGE SCALE GENOMIC DNA]</scope>
    <source>
        <strain evidence="1 2">OY-V</strain>
    </source>
</reference>
<sequence>MTVINNVIVYKLFLKIYFINEIYLKNLEYFIYEFLLGDLNNIKNYRLILIDVLKNIFVFYNEINHFFNIKFFL</sequence>
<organism evidence="1 2">
    <name type="scientific">'Chrysanthemum coronarium' phytoplasma</name>
    <dbReference type="NCBI Taxonomy" id="1520703"/>
    <lineage>
        <taxon>Bacteria</taxon>
        <taxon>Bacillati</taxon>
        <taxon>Mycoplasmatota</taxon>
        <taxon>Mollicutes</taxon>
        <taxon>Acholeplasmatales</taxon>
        <taxon>Acholeplasmataceae</taxon>
        <taxon>Candidatus Phytoplasma</taxon>
        <taxon>16SrI (Aster yellows group)</taxon>
    </lineage>
</organism>
<reference evidence="2" key="1">
    <citation type="journal article" date="2014" name="Genome Announc.">
        <title>Draft Genome Sequence of ''Candidatus Phytoplasma asteris'' Strain OY-V, an Unculturable Plant-Pathogenic Bacterium.</title>
        <authorList>
            <person name="Kakizawa S."/>
            <person name="Makino A."/>
            <person name="Ishii Y."/>
            <person name="Tamaki H."/>
            <person name="Kamagata Y."/>
        </authorList>
    </citation>
    <scope>NUCLEOTIDE SEQUENCE [LARGE SCALE GENOMIC DNA]</scope>
    <source>
        <strain evidence="2">OY-V</strain>
    </source>
</reference>
<gene>
    <name evidence="1" type="ORF">OYV_03720</name>
</gene>
<evidence type="ECO:0000313" key="2">
    <source>
        <dbReference type="Proteomes" id="UP000028900"/>
    </source>
</evidence>
<evidence type="ECO:0000313" key="1">
    <source>
        <dbReference type="EMBL" id="GAK73887.1"/>
    </source>
</evidence>